<dbReference type="PANTHER" id="PTHR16238:SF7">
    <property type="entry name" value="GEM-ASSOCIATED PROTEIN 8"/>
    <property type="match status" value="1"/>
</dbReference>
<keyword evidence="3" id="KW-1185">Reference proteome</keyword>
<protein>
    <recommendedName>
        <fullName evidence="4">Gem-associated protein 8</fullName>
    </recommendedName>
</protein>
<evidence type="ECO:0000313" key="2">
    <source>
        <dbReference type="EMBL" id="KAJ8256036.1"/>
    </source>
</evidence>
<proteinExistence type="predicted"/>
<accession>A0A9Q1HPI1</accession>
<dbReference type="OrthoDB" id="5989213at2759"/>
<dbReference type="Proteomes" id="UP001152803">
    <property type="component" value="Unassembled WGS sequence"/>
</dbReference>
<name>A0A9Q1HPI1_CONCO</name>
<sequence length="157" mass="18144">MAQHAEVFSWFTHPVYNRYWQHYRMAMSWQERHKQAYRRALAAYAFPPSPWPNPAAGPPRYADWHAGEHAAAGERSETDERDSGSDSEIECDVSNMEITDELRQYFAQTEKHREELSEYAWAGWTWRCRRFTCGSQSSPVPSAIPLCSDCSAALSHL</sequence>
<reference evidence="2" key="1">
    <citation type="journal article" date="2023" name="Science">
        <title>Genome structures resolve the early diversification of teleost fishes.</title>
        <authorList>
            <person name="Parey E."/>
            <person name="Louis A."/>
            <person name="Montfort J."/>
            <person name="Bouchez O."/>
            <person name="Roques C."/>
            <person name="Iampietro C."/>
            <person name="Lluch J."/>
            <person name="Castinel A."/>
            <person name="Donnadieu C."/>
            <person name="Desvignes T."/>
            <person name="Floi Bucao C."/>
            <person name="Jouanno E."/>
            <person name="Wen M."/>
            <person name="Mejri S."/>
            <person name="Dirks R."/>
            <person name="Jansen H."/>
            <person name="Henkel C."/>
            <person name="Chen W.J."/>
            <person name="Zahm M."/>
            <person name="Cabau C."/>
            <person name="Klopp C."/>
            <person name="Thompson A.W."/>
            <person name="Robinson-Rechavi M."/>
            <person name="Braasch I."/>
            <person name="Lecointre G."/>
            <person name="Bobe J."/>
            <person name="Postlethwait J.H."/>
            <person name="Berthelot C."/>
            <person name="Roest Crollius H."/>
            <person name="Guiguen Y."/>
        </authorList>
    </citation>
    <scope>NUCLEOTIDE SEQUENCE</scope>
    <source>
        <strain evidence="2">Concon-B</strain>
    </source>
</reference>
<dbReference type="GO" id="GO:0032797">
    <property type="term" value="C:SMN complex"/>
    <property type="evidence" value="ECO:0007669"/>
    <property type="project" value="InterPro"/>
</dbReference>
<dbReference type="PANTHER" id="PTHR16238">
    <property type="entry name" value="GEM-ASSOCIATED PROTEIN 8"/>
    <property type="match status" value="1"/>
</dbReference>
<evidence type="ECO:0000256" key="1">
    <source>
        <dbReference type="SAM" id="MobiDB-lite"/>
    </source>
</evidence>
<gene>
    <name evidence="2" type="ORF">COCON_G00199000</name>
</gene>
<feature type="compositionally biased region" description="Basic and acidic residues" evidence="1">
    <location>
        <begin position="62"/>
        <end position="84"/>
    </location>
</feature>
<dbReference type="GO" id="GO:0000387">
    <property type="term" value="P:spliceosomal snRNP assembly"/>
    <property type="evidence" value="ECO:0007669"/>
    <property type="project" value="InterPro"/>
</dbReference>
<organism evidence="2 3">
    <name type="scientific">Conger conger</name>
    <name type="common">Conger eel</name>
    <name type="synonym">Muraena conger</name>
    <dbReference type="NCBI Taxonomy" id="82655"/>
    <lineage>
        <taxon>Eukaryota</taxon>
        <taxon>Metazoa</taxon>
        <taxon>Chordata</taxon>
        <taxon>Craniata</taxon>
        <taxon>Vertebrata</taxon>
        <taxon>Euteleostomi</taxon>
        <taxon>Actinopterygii</taxon>
        <taxon>Neopterygii</taxon>
        <taxon>Teleostei</taxon>
        <taxon>Anguilliformes</taxon>
        <taxon>Congridae</taxon>
        <taxon>Conger</taxon>
    </lineage>
</organism>
<dbReference type="EMBL" id="JAFJMO010000015">
    <property type="protein sequence ID" value="KAJ8256036.1"/>
    <property type="molecule type" value="Genomic_DNA"/>
</dbReference>
<feature type="region of interest" description="Disordered" evidence="1">
    <location>
        <begin position="55"/>
        <end position="90"/>
    </location>
</feature>
<evidence type="ECO:0008006" key="4">
    <source>
        <dbReference type="Google" id="ProtNLM"/>
    </source>
</evidence>
<dbReference type="AlphaFoldDB" id="A0A9Q1HPI1"/>
<dbReference type="InterPro" id="IPR034754">
    <property type="entry name" value="GEMIN8"/>
</dbReference>
<evidence type="ECO:0000313" key="3">
    <source>
        <dbReference type="Proteomes" id="UP001152803"/>
    </source>
</evidence>
<dbReference type="Pfam" id="PF15348">
    <property type="entry name" value="GEMIN8"/>
    <property type="match status" value="2"/>
</dbReference>
<comment type="caution">
    <text evidence="2">The sequence shown here is derived from an EMBL/GenBank/DDBJ whole genome shotgun (WGS) entry which is preliminary data.</text>
</comment>